<dbReference type="HOGENOM" id="CLU_000422_13_3_11"/>
<keyword evidence="6" id="KW-0560">Oxidoreductase</keyword>
<dbReference type="PROSITE" id="PS00932">
    <property type="entry name" value="MOLYBDOPTERIN_PROK_3"/>
    <property type="match status" value="1"/>
</dbReference>
<dbReference type="InterPro" id="IPR006311">
    <property type="entry name" value="TAT_signal"/>
</dbReference>
<organism evidence="10 11">
    <name type="scientific">Gordonibacter pamelaeae 7-10-1-b</name>
    <dbReference type="NCBI Taxonomy" id="657308"/>
    <lineage>
        <taxon>Bacteria</taxon>
        <taxon>Bacillati</taxon>
        <taxon>Actinomycetota</taxon>
        <taxon>Coriobacteriia</taxon>
        <taxon>Eggerthellales</taxon>
        <taxon>Eggerthellaceae</taxon>
        <taxon>Gordonibacter</taxon>
    </lineage>
</organism>
<dbReference type="Pfam" id="PF01568">
    <property type="entry name" value="Molydop_binding"/>
    <property type="match status" value="1"/>
</dbReference>
<dbReference type="PANTHER" id="PTHR43742:SF6">
    <property type="entry name" value="OXIDOREDUCTASE YYAE-RELATED"/>
    <property type="match status" value="1"/>
</dbReference>
<keyword evidence="5" id="KW-0732">Signal</keyword>
<keyword evidence="4" id="KW-0479">Metal-binding</keyword>
<dbReference type="EMBL" id="FP929047">
    <property type="protein sequence ID" value="CBL04748.1"/>
    <property type="molecule type" value="Genomic_DNA"/>
</dbReference>
<dbReference type="GO" id="GO:0046872">
    <property type="term" value="F:metal ion binding"/>
    <property type="evidence" value="ECO:0007669"/>
    <property type="project" value="UniProtKB-KW"/>
</dbReference>
<evidence type="ECO:0000256" key="8">
    <source>
        <dbReference type="ARBA" id="ARBA00023014"/>
    </source>
</evidence>
<keyword evidence="3" id="KW-0500">Molybdenum</keyword>
<evidence type="ECO:0000256" key="5">
    <source>
        <dbReference type="ARBA" id="ARBA00022729"/>
    </source>
</evidence>
<comment type="cofactor">
    <cofactor evidence="1">
        <name>Mo-bis(molybdopterin guanine dinucleotide)</name>
        <dbReference type="ChEBI" id="CHEBI:60539"/>
    </cofactor>
</comment>
<evidence type="ECO:0000313" key="11">
    <source>
        <dbReference type="Proteomes" id="UP000008805"/>
    </source>
</evidence>
<dbReference type="InterPro" id="IPR009010">
    <property type="entry name" value="Asp_de-COase-like_dom_sf"/>
</dbReference>
<reference evidence="10 11" key="2">
    <citation type="submission" date="2010-03" db="EMBL/GenBank/DDBJ databases">
        <authorList>
            <person name="Pajon A."/>
        </authorList>
    </citation>
    <scope>NUCLEOTIDE SEQUENCE [LARGE SCALE GENOMIC DNA]</scope>
    <source>
        <strain evidence="11">7-10-1-b</strain>
    </source>
</reference>
<dbReference type="PROSITE" id="PS51318">
    <property type="entry name" value="TAT"/>
    <property type="match status" value="1"/>
</dbReference>
<evidence type="ECO:0000256" key="1">
    <source>
        <dbReference type="ARBA" id="ARBA00001942"/>
    </source>
</evidence>
<dbReference type="PROSITE" id="PS51669">
    <property type="entry name" value="4FE4S_MOW_BIS_MGD"/>
    <property type="match status" value="1"/>
</dbReference>
<feature type="domain" description="4Fe-4S Mo/W bis-MGD-type" evidence="9">
    <location>
        <begin position="52"/>
        <end position="108"/>
    </location>
</feature>
<dbReference type="GO" id="GO:0016491">
    <property type="term" value="F:oxidoreductase activity"/>
    <property type="evidence" value="ECO:0007669"/>
    <property type="project" value="UniProtKB-KW"/>
</dbReference>
<dbReference type="Proteomes" id="UP000008805">
    <property type="component" value="Chromosome"/>
</dbReference>
<accession>D6EAK1</accession>
<evidence type="ECO:0000256" key="4">
    <source>
        <dbReference type="ARBA" id="ARBA00022723"/>
    </source>
</evidence>
<dbReference type="GO" id="GO:0043546">
    <property type="term" value="F:molybdopterin cofactor binding"/>
    <property type="evidence" value="ECO:0007669"/>
    <property type="project" value="InterPro"/>
</dbReference>
<dbReference type="KEGG" id="gpa:GPA_26980"/>
<evidence type="ECO:0000256" key="7">
    <source>
        <dbReference type="ARBA" id="ARBA00023004"/>
    </source>
</evidence>
<evidence type="ECO:0000256" key="2">
    <source>
        <dbReference type="ARBA" id="ARBA00010312"/>
    </source>
</evidence>
<dbReference type="InterPro" id="IPR050612">
    <property type="entry name" value="Prok_Mopterin_Oxidored"/>
</dbReference>
<dbReference type="BioCyc" id="GPAM657308:GPA_RS12550-MONOMER"/>
<comment type="similarity">
    <text evidence="2">Belongs to the prokaryotic molybdopterin-containing oxidoreductase family.</text>
</comment>
<dbReference type="AlphaFoldDB" id="D6EAK1"/>
<dbReference type="Gene3D" id="3.40.228.10">
    <property type="entry name" value="Dimethylsulfoxide Reductase, domain 2"/>
    <property type="match status" value="2"/>
</dbReference>
<reference evidence="10 11" key="1">
    <citation type="submission" date="2010-03" db="EMBL/GenBank/DDBJ databases">
        <title>The genome sequence of Gordonibacter pamelaeae 7-10-1-bT.</title>
        <authorList>
            <consortium name="metaHIT consortium -- http://www.metahit.eu/"/>
            <person name="Pajon A."/>
            <person name="Turner K."/>
            <person name="Parkhill J."/>
            <person name="Timmis K."/>
            <person name="Oxley A."/>
            <person name="Wurdemann D."/>
        </authorList>
    </citation>
    <scope>NUCLEOTIDE SEQUENCE [LARGE SCALE GENOMIC DNA]</scope>
    <source>
        <strain evidence="11">7-10-1-b</strain>
    </source>
</reference>
<evidence type="ECO:0000313" key="10">
    <source>
        <dbReference type="EMBL" id="CBL04748.1"/>
    </source>
</evidence>
<dbReference type="PANTHER" id="PTHR43742">
    <property type="entry name" value="TRIMETHYLAMINE-N-OXIDE REDUCTASE"/>
    <property type="match status" value="1"/>
</dbReference>
<gene>
    <name evidence="10" type="ORF">GPA_26980</name>
</gene>
<protein>
    <submittedName>
        <fullName evidence="10">Anaerobic dehydrogenases, typically selenocysteine-containing</fullName>
    </submittedName>
</protein>
<dbReference type="PATRIC" id="fig|657308.3.peg.2174"/>
<dbReference type="InterPro" id="IPR006963">
    <property type="entry name" value="Mopterin_OxRdtase_4Fe-4S_dom"/>
</dbReference>
<dbReference type="InterPro" id="IPR006657">
    <property type="entry name" value="MoPterin_dinucl-bd_dom"/>
</dbReference>
<evidence type="ECO:0000259" key="9">
    <source>
        <dbReference type="PROSITE" id="PS51669"/>
    </source>
</evidence>
<name>D6EAK1_9ACTN</name>
<keyword evidence="11" id="KW-1185">Reference proteome</keyword>
<dbReference type="RefSeq" id="WP_015540092.1">
    <property type="nucleotide sequence ID" value="NC_021021.1"/>
</dbReference>
<dbReference type="Gene3D" id="2.40.40.20">
    <property type="match status" value="1"/>
</dbReference>
<keyword evidence="8" id="KW-0411">Iron-sulfur</keyword>
<dbReference type="Gene3D" id="3.40.50.740">
    <property type="match status" value="2"/>
</dbReference>
<dbReference type="CDD" id="cd00508">
    <property type="entry name" value="MopB_CT_Fdh-Nap-like"/>
    <property type="match status" value="1"/>
</dbReference>
<evidence type="ECO:0000256" key="6">
    <source>
        <dbReference type="ARBA" id="ARBA00023002"/>
    </source>
</evidence>
<proteinExistence type="inferred from homology"/>
<dbReference type="GO" id="GO:0051536">
    <property type="term" value="F:iron-sulfur cluster binding"/>
    <property type="evidence" value="ECO:0007669"/>
    <property type="project" value="UniProtKB-KW"/>
</dbReference>
<dbReference type="SUPFAM" id="SSF53706">
    <property type="entry name" value="Formate dehydrogenase/DMSO reductase, domains 1-3"/>
    <property type="match status" value="1"/>
</dbReference>
<dbReference type="Gene3D" id="2.20.25.90">
    <property type="entry name" value="ADC-like domains"/>
    <property type="match status" value="1"/>
</dbReference>
<dbReference type="InterPro" id="IPR006656">
    <property type="entry name" value="Mopterin_OxRdtase"/>
</dbReference>
<dbReference type="InterPro" id="IPR006655">
    <property type="entry name" value="Mopterin_OxRdtase_prok_CS"/>
</dbReference>
<keyword evidence="7" id="KW-0408">Iron</keyword>
<dbReference type="Pfam" id="PF04879">
    <property type="entry name" value="Molybdop_Fe4S4"/>
    <property type="match status" value="1"/>
</dbReference>
<sequence length="961" mass="109042">MEDKERTPRASMTRRSFAKLSALAGAAGAVGLAAHGSLTETDQAFAQSGVERVKHHTVCHNCYNNCPCWVYTEDGVAVKIEGDENGTLSKGALCTKALNQLHLVYSPRHVLHPMKRVGERGTNEWEAISWDEALDLAAEQMATAVKKYGMYSVMVGAGGGGTYGNVFQRVTQDALGAPVCISAGGCQCYLPADCAGQWMRGGSNNRHEGNNAREMWNAWNPTMEAVVLWGAQTSASGAAYAARANADMRERGIKTIVVDPYFTEEAAKADIWLPVRPMSDIAMLLGWFNYIISNNLYDEEFCKYWTNYPFLINPETRLPWRAEEVWPDYVNPSADPNGVYDTPAFVCFDARTNSIQPFPFTLPENSPVDPVVFTTAVVNGVECPTAGQIQWQEAEPWTLKKTAEVTWVDADRIEEAVKLYATTKSGIGTGQFADMSELSSNFIFGTMALDMLCGKVDKPGVVLTEQKPESRWTHRPTQFWCTRPYQETFGVGWTVGLTLEENTRRSQAAVDAWNAKGVDGEKKRQDFVDYQRARLGSDRHKAVHQWQLNELAPVREALLTGEPYKISVRWEQVGNKYCTMSNGEEWNQAYATLDYCIQQYPMMTSTTFEDVDLFLPLQEWLEFEHGSEMVTQFNQTFMRKQVVHLGETADPFIVATQLVDRLCEKLGGDDQILDRDFQFNGTYRTKEDIYPEWAKAFGVDDWEEAVQHSEDHTVTVPIEDLYQYYQYLDIVDDGLPAGFATLSRKCEPYVTMAVLNGRYGFPYMFPFTQDSPDDYDTEYDAVCTYKEQSENMLDDDPDYPFYLTTGRVAHYHHTTLRNAPYSRELMPVPDCRINPRDAEKLGIEHGDWVRLWSRRGETRGRAYLTEGVRPGVVMMERFYFPESFDETQKNPSGGWRQCNVNLMARDDVVNPNFASASWRGYRINIEKSEKPEGIWVEPEEFQPFMPTLQSEPNTEEVFHRA</sequence>
<dbReference type="SUPFAM" id="SSF50692">
    <property type="entry name" value="ADC-like"/>
    <property type="match status" value="1"/>
</dbReference>
<dbReference type="Pfam" id="PF00384">
    <property type="entry name" value="Molybdopterin"/>
    <property type="match status" value="1"/>
</dbReference>
<dbReference type="SMART" id="SM00926">
    <property type="entry name" value="Molybdop_Fe4S4"/>
    <property type="match status" value="1"/>
</dbReference>
<evidence type="ECO:0000256" key="3">
    <source>
        <dbReference type="ARBA" id="ARBA00022505"/>
    </source>
</evidence>